<proteinExistence type="predicted"/>
<dbReference type="PRINTS" id="PR01442">
    <property type="entry name" value="CELLSNTHASED"/>
</dbReference>
<dbReference type="AlphaFoldDB" id="A0A4R5QE14"/>
<organism evidence="1 2">
    <name type="scientific">Dankookia rubra</name>
    <dbReference type="NCBI Taxonomy" id="1442381"/>
    <lineage>
        <taxon>Bacteria</taxon>
        <taxon>Pseudomonadati</taxon>
        <taxon>Pseudomonadota</taxon>
        <taxon>Alphaproteobacteria</taxon>
        <taxon>Acetobacterales</taxon>
        <taxon>Roseomonadaceae</taxon>
        <taxon>Dankookia</taxon>
    </lineage>
</organism>
<dbReference type="OrthoDB" id="6078279at2"/>
<evidence type="ECO:0000313" key="1">
    <source>
        <dbReference type="EMBL" id="TDH60899.1"/>
    </source>
</evidence>
<dbReference type="InterPro" id="IPR022798">
    <property type="entry name" value="BcsD_bac"/>
</dbReference>
<dbReference type="GO" id="GO:0030244">
    <property type="term" value="P:cellulose biosynthetic process"/>
    <property type="evidence" value="ECO:0007669"/>
    <property type="project" value="InterPro"/>
</dbReference>
<dbReference type="Pfam" id="PF03500">
    <property type="entry name" value="Cellsynth_D"/>
    <property type="match status" value="1"/>
</dbReference>
<evidence type="ECO:0000313" key="2">
    <source>
        <dbReference type="Proteomes" id="UP000295096"/>
    </source>
</evidence>
<dbReference type="InterPro" id="IPR038470">
    <property type="entry name" value="Cellsynth_D_sf"/>
</dbReference>
<reference evidence="1 2" key="1">
    <citation type="journal article" date="2016" name="J. Microbiol.">
        <title>Dankookia rubra gen. nov., sp. nov., an alphaproteobacterium isolated from sediment of a shallow stream.</title>
        <authorList>
            <person name="Kim W.H."/>
            <person name="Kim D.H."/>
            <person name="Kang K."/>
            <person name="Ahn T.Y."/>
        </authorList>
    </citation>
    <scope>NUCLEOTIDE SEQUENCE [LARGE SCALE GENOMIC DNA]</scope>
    <source>
        <strain evidence="1 2">JCM30602</strain>
    </source>
</reference>
<protein>
    <recommendedName>
        <fullName evidence="3">Cellulose synthase</fullName>
    </recommendedName>
</protein>
<dbReference type="Gene3D" id="3.30.70.2590">
    <property type="match status" value="1"/>
</dbReference>
<dbReference type="EMBL" id="SMSJ01000029">
    <property type="protein sequence ID" value="TDH60899.1"/>
    <property type="molecule type" value="Genomic_DNA"/>
</dbReference>
<evidence type="ECO:0008006" key="3">
    <source>
        <dbReference type="Google" id="ProtNLM"/>
    </source>
</evidence>
<comment type="caution">
    <text evidence="1">The sequence shown here is derived from an EMBL/GenBank/DDBJ whole genome shotgun (WGS) entry which is preliminary data.</text>
</comment>
<dbReference type="Proteomes" id="UP000295096">
    <property type="component" value="Unassembled WGS sequence"/>
</dbReference>
<keyword evidence="2" id="KW-1185">Reference proteome</keyword>
<gene>
    <name evidence="1" type="ORF">E2C06_19360</name>
</gene>
<name>A0A4R5QE14_9PROT</name>
<sequence length="168" mass="17755">MARRGDYRRCCMTAVDEQRSLSYLARRGVAAQWRGFLRALVETLDANLDGASRDALLRAVGARMAGLMPLPACGSLPELEARINECLAGCDWGWVEIGLDPQDRALVLSHNAAPSIAAGTEANGTWIAAVLEGLHGGWLGGQPGSDAALAPRRVAATAATVTLRYGRA</sequence>
<accession>A0A4R5QE14</accession>